<reference evidence="4 5" key="1">
    <citation type="submission" date="2023-11" db="EMBL/GenBank/DDBJ databases">
        <authorList>
            <person name="Xu M."/>
            <person name="Jiang T."/>
        </authorList>
    </citation>
    <scope>NUCLEOTIDE SEQUENCE [LARGE SCALE GENOMIC DNA]</scope>
    <source>
        <strain evidence="4 5">SD</strain>
    </source>
</reference>
<sequence>MSTPAPGDPSDLSPRGQRRRAQLLEALEALLDDRPLAEIEIDDITRRAGITRSGFYFYFPGKSAAVAALIDGVRDGILNLGVDWYDPEAPDGPAQIEVAIRNSVAFWREHASLLVAMMDAAAVDEETRADWDAMVTHLAATFAEKFSRDPIASAQLARAGVAVDEFARLLLDSSVGVMERDVRSIVARGTPEPGLVAAMLHLWQVAVWPPAERA</sequence>
<dbReference type="SUPFAM" id="SSF46689">
    <property type="entry name" value="Homeodomain-like"/>
    <property type="match status" value="1"/>
</dbReference>
<evidence type="ECO:0000313" key="5">
    <source>
        <dbReference type="Proteomes" id="UP001277761"/>
    </source>
</evidence>
<dbReference type="Proteomes" id="UP001277761">
    <property type="component" value="Unassembled WGS sequence"/>
</dbReference>
<keyword evidence="1 2" id="KW-0238">DNA-binding</keyword>
<dbReference type="EMBL" id="JAXAVX010000005">
    <property type="protein sequence ID" value="MDX8152381.1"/>
    <property type="molecule type" value="Genomic_DNA"/>
</dbReference>
<dbReference type="Gene3D" id="1.10.10.60">
    <property type="entry name" value="Homeodomain-like"/>
    <property type="match status" value="1"/>
</dbReference>
<gene>
    <name evidence="4" type="ORF">SK069_12295</name>
</gene>
<evidence type="ECO:0000256" key="1">
    <source>
        <dbReference type="ARBA" id="ARBA00023125"/>
    </source>
</evidence>
<proteinExistence type="predicted"/>
<organism evidence="4 5">
    <name type="scientific">Patulibacter brassicae</name>
    <dbReference type="NCBI Taxonomy" id="1705717"/>
    <lineage>
        <taxon>Bacteria</taxon>
        <taxon>Bacillati</taxon>
        <taxon>Actinomycetota</taxon>
        <taxon>Thermoleophilia</taxon>
        <taxon>Solirubrobacterales</taxon>
        <taxon>Patulibacteraceae</taxon>
        <taxon>Patulibacter</taxon>
    </lineage>
</organism>
<accession>A0ABU4VKK4</accession>
<dbReference type="InterPro" id="IPR009057">
    <property type="entry name" value="Homeodomain-like_sf"/>
</dbReference>
<dbReference type="RefSeq" id="WP_319954535.1">
    <property type="nucleotide sequence ID" value="NZ_JAXAVX010000005.1"/>
</dbReference>
<dbReference type="Gene3D" id="1.10.357.10">
    <property type="entry name" value="Tetracycline Repressor, domain 2"/>
    <property type="match status" value="1"/>
</dbReference>
<dbReference type="PROSITE" id="PS50977">
    <property type="entry name" value="HTH_TETR_2"/>
    <property type="match status" value="1"/>
</dbReference>
<protein>
    <submittedName>
        <fullName evidence="4">TetR/AcrR family transcriptional regulator</fullName>
    </submittedName>
</protein>
<dbReference type="Pfam" id="PF00440">
    <property type="entry name" value="TetR_N"/>
    <property type="match status" value="1"/>
</dbReference>
<evidence type="ECO:0000313" key="4">
    <source>
        <dbReference type="EMBL" id="MDX8152381.1"/>
    </source>
</evidence>
<dbReference type="PANTHER" id="PTHR30055:SF184">
    <property type="entry name" value="HTH-TYPE TRANSCRIPTIONAL REGULATOR ETHR"/>
    <property type="match status" value="1"/>
</dbReference>
<feature type="DNA-binding region" description="H-T-H motif" evidence="2">
    <location>
        <begin position="40"/>
        <end position="59"/>
    </location>
</feature>
<keyword evidence="5" id="KW-1185">Reference proteome</keyword>
<evidence type="ECO:0000256" key="2">
    <source>
        <dbReference type="PROSITE-ProRule" id="PRU00335"/>
    </source>
</evidence>
<evidence type="ECO:0000259" key="3">
    <source>
        <dbReference type="PROSITE" id="PS50977"/>
    </source>
</evidence>
<comment type="caution">
    <text evidence="4">The sequence shown here is derived from an EMBL/GenBank/DDBJ whole genome shotgun (WGS) entry which is preliminary data.</text>
</comment>
<name>A0ABU4VKK4_9ACTN</name>
<dbReference type="InterPro" id="IPR050109">
    <property type="entry name" value="HTH-type_TetR-like_transc_reg"/>
</dbReference>
<feature type="domain" description="HTH tetR-type" evidence="3">
    <location>
        <begin position="17"/>
        <end position="77"/>
    </location>
</feature>
<dbReference type="InterPro" id="IPR001647">
    <property type="entry name" value="HTH_TetR"/>
</dbReference>
<dbReference type="PANTHER" id="PTHR30055">
    <property type="entry name" value="HTH-TYPE TRANSCRIPTIONAL REGULATOR RUTR"/>
    <property type="match status" value="1"/>
</dbReference>